<accession>A0A410NV82</accession>
<dbReference type="InterPro" id="IPR036162">
    <property type="entry name" value="Resolvase-like_N_sf"/>
</dbReference>
<evidence type="ECO:0000313" key="4">
    <source>
        <dbReference type="Proteomes" id="UP000287388"/>
    </source>
</evidence>
<dbReference type="KEGG" id="bdm:EQG53_04960"/>
<dbReference type="Proteomes" id="UP000596117">
    <property type="component" value="Chromosome"/>
</dbReference>
<dbReference type="EMBL" id="CP035093">
    <property type="protein sequence ID" value="QAT13758.1"/>
    <property type="molecule type" value="Genomic_DNA"/>
</dbReference>
<dbReference type="GO" id="GO:0000150">
    <property type="term" value="F:DNA strand exchange activity"/>
    <property type="evidence" value="ECO:0007669"/>
    <property type="project" value="InterPro"/>
</dbReference>
<reference evidence="2 4" key="1">
    <citation type="submission" date="2019-01" db="EMBL/GenBank/DDBJ databases">
        <title>Brevundimonas diminuta Genome sequencing and assembly.</title>
        <authorList>
            <person name="Chen H."/>
        </authorList>
    </citation>
    <scope>NUCLEOTIDE SEQUENCE [LARGE SCALE GENOMIC DNA]</scope>
    <source>
        <strain evidence="2">ATCC</strain>
        <strain evidence="4">ATCC(B) 19146</strain>
    </source>
</reference>
<dbReference type="AlphaFoldDB" id="A0A410NV82"/>
<dbReference type="EMBL" id="CP066026">
    <property type="protein sequence ID" value="QQB88878.1"/>
    <property type="molecule type" value="Genomic_DNA"/>
</dbReference>
<evidence type="ECO:0000313" key="3">
    <source>
        <dbReference type="EMBL" id="QQB88878.1"/>
    </source>
</evidence>
<gene>
    <name evidence="2" type="ORF">EQG53_04960</name>
    <name evidence="3" type="ORF">I6H83_17485</name>
</gene>
<dbReference type="InterPro" id="IPR006119">
    <property type="entry name" value="Resolv_N"/>
</dbReference>
<reference evidence="3 5" key="2">
    <citation type="submission" date="2020-12" db="EMBL/GenBank/DDBJ databases">
        <title>FDA dAtabase for Regulatory Grade micrObial Sequences (FDA-ARGOS): Supporting development and validation of Infectious Disease Dx tests.</title>
        <authorList>
            <person name="Kerrigan L."/>
            <person name="Long C."/>
            <person name="Tallon L."/>
            <person name="Sadzewicz L."/>
            <person name="Zhao X."/>
            <person name="Boylan J."/>
            <person name="Ott S."/>
            <person name="Bowen H."/>
            <person name="Vavikolanu K."/>
            <person name="Mehta A."/>
            <person name="Aluvathingal J."/>
            <person name="Nadendla S."/>
            <person name="Yan Y."/>
            <person name="Sichtig H."/>
        </authorList>
    </citation>
    <scope>NUCLEOTIDE SEQUENCE [LARGE SCALE GENOMIC DNA]</scope>
    <source>
        <strain evidence="3 5">FDAARGOS_1026</strain>
    </source>
</reference>
<evidence type="ECO:0000313" key="2">
    <source>
        <dbReference type="EMBL" id="QAT13758.1"/>
    </source>
</evidence>
<dbReference type="Proteomes" id="UP000287388">
    <property type="component" value="Chromosome"/>
</dbReference>
<dbReference type="RefSeq" id="WP_128719291.1">
    <property type="nucleotide sequence ID" value="NZ_CBCRVN010000065.1"/>
</dbReference>
<dbReference type="Gene3D" id="3.40.50.1390">
    <property type="entry name" value="Resolvase, N-terminal catalytic domain"/>
    <property type="match status" value="1"/>
</dbReference>
<keyword evidence="5" id="KW-1185">Reference proteome</keyword>
<organism evidence="2 4">
    <name type="scientific">Brevundimonas diminuta</name>
    <name type="common">Pseudomonas diminuta</name>
    <dbReference type="NCBI Taxonomy" id="293"/>
    <lineage>
        <taxon>Bacteria</taxon>
        <taxon>Pseudomonadati</taxon>
        <taxon>Pseudomonadota</taxon>
        <taxon>Alphaproteobacteria</taxon>
        <taxon>Caulobacterales</taxon>
        <taxon>Caulobacteraceae</taxon>
        <taxon>Brevundimonas</taxon>
    </lineage>
</organism>
<evidence type="ECO:0000259" key="1">
    <source>
        <dbReference type="Pfam" id="PF00239"/>
    </source>
</evidence>
<dbReference type="GO" id="GO:0003677">
    <property type="term" value="F:DNA binding"/>
    <property type="evidence" value="ECO:0007669"/>
    <property type="project" value="InterPro"/>
</dbReference>
<protein>
    <submittedName>
        <fullName evidence="2">Recombinase family protein</fullName>
    </submittedName>
</protein>
<dbReference type="Pfam" id="PF00239">
    <property type="entry name" value="Resolvase"/>
    <property type="match status" value="1"/>
</dbReference>
<proteinExistence type="predicted"/>
<name>A0A410NV82_BREDI</name>
<evidence type="ECO:0000313" key="5">
    <source>
        <dbReference type="Proteomes" id="UP000596117"/>
    </source>
</evidence>
<feature type="domain" description="Resolvase/invertase-type recombinase catalytic" evidence="1">
    <location>
        <begin position="141"/>
        <end position="238"/>
    </location>
</feature>
<sequence length="247" mass="26640">MSSKTANTETPPPGARACLYMPHPKRRGRNCRPPKPRYQASVDEAARMGWRTVNIQAEGRAGAAAAPASLEALVEAARDGAYDVLVIRALNDFQPDVLNSVEPLIALVEAGITLWLVGRGTMELSPGFIEKCRAERLRKTAIAYLRAPSVSEKAARSLDEQAIACLQLCERMAWNFAGFVQDDGERRPNNPYGINAALNAKVDVVIVDELAALTSSTNLLLWLISNFRERGVELAVAAGASAGDVTP</sequence>